<dbReference type="InterPro" id="IPR014188">
    <property type="entry name" value="Acrylyl-CoA_reductase_AcuI"/>
</dbReference>
<protein>
    <submittedName>
        <fullName evidence="2">Oxidoreductase</fullName>
    </submittedName>
</protein>
<dbReference type="InterPro" id="IPR020843">
    <property type="entry name" value="ER"/>
</dbReference>
<proteinExistence type="predicted"/>
<dbReference type="PANTHER" id="PTHR43677:SF1">
    <property type="entry name" value="ACRYLYL-COA REDUCTASE ACUI-RELATED"/>
    <property type="match status" value="1"/>
</dbReference>
<dbReference type="InterPro" id="IPR051397">
    <property type="entry name" value="Zn-ADH-like_protein"/>
</dbReference>
<gene>
    <name evidence="2" type="ORF">CBP31_08205</name>
</gene>
<keyword evidence="3" id="KW-1185">Reference proteome</keyword>
<dbReference type="Proteomes" id="UP000243937">
    <property type="component" value="Chromosome"/>
</dbReference>
<name>A0A1Y0D5M8_9GAMM</name>
<dbReference type="OrthoDB" id="9782155at2"/>
<feature type="domain" description="Enoyl reductase (ER)" evidence="1">
    <location>
        <begin position="11"/>
        <end position="322"/>
    </location>
</feature>
<dbReference type="InterPro" id="IPR013154">
    <property type="entry name" value="ADH-like_N"/>
</dbReference>
<dbReference type="SMART" id="SM00829">
    <property type="entry name" value="PKS_ER"/>
    <property type="match status" value="1"/>
</dbReference>
<dbReference type="NCBIfam" id="TIGR02823">
    <property type="entry name" value="oxido_YhdH"/>
    <property type="match status" value="1"/>
</dbReference>
<sequence>MFNALLLEQSGKDTTARVQRLKQEQLTEGNVLVKVDYSTLNYKDALAITGKGKIVRQWPLVPGIDFAGTVLASEHPNHQIGDEVILTGWGVGEQYWGGLAEKARVNGDWLVPLPGLMTTQRAMAIGSAGFTAMLALMALEKAGVTPAQGPVLVTGASGGLGSIAVRLLTKAGFEVHAETGRMQNSEWLRSLGACEIIDRTTLDKEPAPLESQRWAGAIDAVGGRTLARILSQTKMHGAVAACGLAGGVNLNTTVMPFILRGIQLLGIDSVYVSKETRMLAWQRLQDSLPKDFEQEAETYTLEQSIAVAHDLLTGKVKGRVLIQP</sequence>
<dbReference type="GO" id="GO:0043957">
    <property type="term" value="F:acryloyl-CoA reductase (NADPH) activity"/>
    <property type="evidence" value="ECO:0007669"/>
    <property type="project" value="TreeGrafter"/>
</dbReference>
<reference evidence="2 3" key="1">
    <citation type="journal article" date="2014" name="Int. J. Syst. Evol. Microbiol.">
        <title>Oceanisphaera profunda sp. nov., a marine bacterium isolated from deep-sea sediment, and emended description of the genus Oceanisphaera.</title>
        <authorList>
            <person name="Xu Z."/>
            <person name="Zhang X.Y."/>
            <person name="Su H.N."/>
            <person name="Yu Z.C."/>
            <person name="Liu C."/>
            <person name="Li H."/>
            <person name="Chen X.L."/>
            <person name="Song X.Y."/>
            <person name="Xie B.B."/>
            <person name="Qin Q.L."/>
            <person name="Zhou B.C."/>
            <person name="Shi M."/>
            <person name="Huang Y."/>
            <person name="Zhang Y.Z."/>
        </authorList>
    </citation>
    <scope>NUCLEOTIDE SEQUENCE [LARGE SCALE GENOMIC DNA]</scope>
    <source>
        <strain evidence="2 3">SM1222</strain>
    </source>
</reference>
<dbReference type="InterPro" id="IPR013149">
    <property type="entry name" value="ADH-like_C"/>
</dbReference>
<dbReference type="Gene3D" id="3.40.50.720">
    <property type="entry name" value="NAD(P)-binding Rossmann-like Domain"/>
    <property type="match status" value="1"/>
</dbReference>
<evidence type="ECO:0000313" key="3">
    <source>
        <dbReference type="Proteomes" id="UP000243937"/>
    </source>
</evidence>
<dbReference type="AlphaFoldDB" id="A0A1Y0D5M8"/>
<dbReference type="InterPro" id="IPR036291">
    <property type="entry name" value="NAD(P)-bd_dom_sf"/>
</dbReference>
<evidence type="ECO:0000313" key="2">
    <source>
        <dbReference type="EMBL" id="ART82604.1"/>
    </source>
</evidence>
<dbReference type="KEGG" id="opf:CBP31_08205"/>
<dbReference type="EMBL" id="CP021377">
    <property type="protein sequence ID" value="ART82604.1"/>
    <property type="molecule type" value="Genomic_DNA"/>
</dbReference>
<dbReference type="InterPro" id="IPR011032">
    <property type="entry name" value="GroES-like_sf"/>
</dbReference>
<accession>A0A1Y0D5M8</accession>
<dbReference type="Pfam" id="PF00107">
    <property type="entry name" value="ADH_zinc_N"/>
    <property type="match status" value="1"/>
</dbReference>
<dbReference type="SUPFAM" id="SSF50129">
    <property type="entry name" value="GroES-like"/>
    <property type="match status" value="1"/>
</dbReference>
<evidence type="ECO:0000259" key="1">
    <source>
        <dbReference type="SMART" id="SM00829"/>
    </source>
</evidence>
<dbReference type="Gene3D" id="3.90.180.10">
    <property type="entry name" value="Medium-chain alcohol dehydrogenases, catalytic domain"/>
    <property type="match status" value="1"/>
</dbReference>
<dbReference type="CDD" id="cd08288">
    <property type="entry name" value="MDR_yhdh"/>
    <property type="match status" value="1"/>
</dbReference>
<dbReference type="PANTHER" id="PTHR43677">
    <property type="entry name" value="SHORT-CHAIN DEHYDROGENASE/REDUCTASE"/>
    <property type="match status" value="1"/>
</dbReference>
<dbReference type="RefSeq" id="WP_087036228.1">
    <property type="nucleotide sequence ID" value="NZ_CP021377.1"/>
</dbReference>
<dbReference type="SUPFAM" id="SSF51735">
    <property type="entry name" value="NAD(P)-binding Rossmann-fold domains"/>
    <property type="match status" value="1"/>
</dbReference>
<dbReference type="Pfam" id="PF08240">
    <property type="entry name" value="ADH_N"/>
    <property type="match status" value="1"/>
</dbReference>
<organism evidence="2 3">
    <name type="scientific">Oceanisphaera profunda</name>
    <dbReference type="NCBI Taxonomy" id="1416627"/>
    <lineage>
        <taxon>Bacteria</taxon>
        <taxon>Pseudomonadati</taxon>
        <taxon>Pseudomonadota</taxon>
        <taxon>Gammaproteobacteria</taxon>
        <taxon>Aeromonadales</taxon>
        <taxon>Aeromonadaceae</taxon>
        <taxon>Oceanisphaera</taxon>
    </lineage>
</organism>